<dbReference type="EMBL" id="JANPWB010000009">
    <property type="protein sequence ID" value="KAJ1150762.1"/>
    <property type="molecule type" value="Genomic_DNA"/>
</dbReference>
<organism evidence="4 5">
    <name type="scientific">Pleurodeles waltl</name>
    <name type="common">Iberian ribbed newt</name>
    <dbReference type="NCBI Taxonomy" id="8319"/>
    <lineage>
        <taxon>Eukaryota</taxon>
        <taxon>Metazoa</taxon>
        <taxon>Chordata</taxon>
        <taxon>Craniata</taxon>
        <taxon>Vertebrata</taxon>
        <taxon>Euteleostomi</taxon>
        <taxon>Amphibia</taxon>
        <taxon>Batrachia</taxon>
        <taxon>Caudata</taxon>
        <taxon>Salamandroidea</taxon>
        <taxon>Salamandridae</taxon>
        <taxon>Pleurodelinae</taxon>
        <taxon>Pleurodeles</taxon>
    </lineage>
</organism>
<dbReference type="AlphaFoldDB" id="A0AAV7RDF1"/>
<dbReference type="Proteomes" id="UP001066276">
    <property type="component" value="Chromosome 5"/>
</dbReference>
<evidence type="ECO:0000256" key="2">
    <source>
        <dbReference type="ARBA" id="ARBA00022170"/>
    </source>
</evidence>
<name>A0AAV7RDF1_PLEWA</name>
<feature type="region of interest" description="Disordered" evidence="3">
    <location>
        <begin position="54"/>
        <end position="123"/>
    </location>
</feature>
<feature type="compositionally biased region" description="Basic and acidic residues" evidence="3">
    <location>
        <begin position="73"/>
        <end position="85"/>
    </location>
</feature>
<dbReference type="GO" id="GO:0005739">
    <property type="term" value="C:mitochondrion"/>
    <property type="evidence" value="ECO:0007669"/>
    <property type="project" value="TreeGrafter"/>
</dbReference>
<dbReference type="PANTHER" id="PTHR28524:SF3">
    <property type="entry name" value="SUCCINATE DEHYDROGENASE ASSEMBLY FACTOR 4, MITOCHONDRIAL"/>
    <property type="match status" value="1"/>
</dbReference>
<dbReference type="InterPro" id="IPR012875">
    <property type="entry name" value="SDHF4"/>
</dbReference>
<dbReference type="Pfam" id="PF07896">
    <property type="entry name" value="DUF1674"/>
    <property type="match status" value="1"/>
</dbReference>
<dbReference type="PANTHER" id="PTHR28524">
    <property type="entry name" value="SUCCINATE DEHYDROGENASE ASSEMBLY FACTOR 4, MITOCHONDRIAL"/>
    <property type="match status" value="1"/>
</dbReference>
<dbReference type="GO" id="GO:0034553">
    <property type="term" value="P:mitochondrial respiratory chain complex II assembly"/>
    <property type="evidence" value="ECO:0007669"/>
    <property type="project" value="TreeGrafter"/>
</dbReference>
<evidence type="ECO:0000256" key="1">
    <source>
        <dbReference type="ARBA" id="ARBA00005701"/>
    </source>
</evidence>
<keyword evidence="5" id="KW-1185">Reference proteome</keyword>
<comment type="similarity">
    <text evidence="1">Belongs to the SDHAF4 family.</text>
</comment>
<evidence type="ECO:0000313" key="4">
    <source>
        <dbReference type="EMBL" id="KAJ1150762.1"/>
    </source>
</evidence>
<evidence type="ECO:0000256" key="3">
    <source>
        <dbReference type="SAM" id="MobiDB-lite"/>
    </source>
</evidence>
<accession>A0AAV7RDF1</accession>
<gene>
    <name evidence="4" type="ORF">NDU88_003551</name>
</gene>
<proteinExistence type="inferred from homology"/>
<sequence>MVWAAGRLLCSAAGSRMLSIRPSLKSALAAPAAPALRLSQVNGWWCNSLQMANYSSEEKSKKPLKKPKTPQGRLDDEQPITEKDPLQGFPDGINPITKERGGPKGPEPTRYGDWERKGRCIDF</sequence>
<comment type="caution">
    <text evidence="4">The sequence shown here is derived from an EMBL/GenBank/DDBJ whole genome shotgun (WGS) entry which is preliminary data.</text>
</comment>
<reference evidence="4" key="1">
    <citation type="journal article" date="2022" name="bioRxiv">
        <title>Sequencing and chromosome-scale assembly of the giantPleurodeles waltlgenome.</title>
        <authorList>
            <person name="Brown T."/>
            <person name="Elewa A."/>
            <person name="Iarovenko S."/>
            <person name="Subramanian E."/>
            <person name="Araus A.J."/>
            <person name="Petzold A."/>
            <person name="Susuki M."/>
            <person name="Suzuki K.-i.T."/>
            <person name="Hayashi T."/>
            <person name="Toyoda A."/>
            <person name="Oliveira C."/>
            <person name="Osipova E."/>
            <person name="Leigh N.D."/>
            <person name="Simon A."/>
            <person name="Yun M.H."/>
        </authorList>
    </citation>
    <scope>NUCLEOTIDE SEQUENCE</scope>
    <source>
        <strain evidence="4">20211129_DDA</strain>
        <tissue evidence="4">Liver</tissue>
    </source>
</reference>
<feature type="compositionally biased region" description="Basic and acidic residues" evidence="3">
    <location>
        <begin position="110"/>
        <end position="123"/>
    </location>
</feature>
<evidence type="ECO:0000313" key="5">
    <source>
        <dbReference type="Proteomes" id="UP001066276"/>
    </source>
</evidence>
<protein>
    <recommendedName>
        <fullName evidence="2">Succinate dehydrogenase assembly factor 4, mitochondrial</fullName>
    </recommendedName>
</protein>